<dbReference type="OrthoDB" id="1845088at2759"/>
<accession>V7C6K1</accession>
<sequence length="207" mass="23508">MASAVDSKSQNCLPFTVSVKLDRDNYPLWKSLVISIVKGCRLNGHMLETKECPEEFIVSVDSSKKPNLVFGDWQARDSQLLGRLMNLMTVEIATQLLHCETSKQLWDEAQSLAGAHTRSRITYLKYEFHSIRKGEMKMEEYLVKMKNLVDRLKLAGSPISNSDLIIQTLKGLDSKYNPVVVKLSDQTSLTWVDLQAQLLTFEVDLIN</sequence>
<dbReference type="EMBL" id="CM002290">
    <property type="protein sequence ID" value="ESW25744.1"/>
    <property type="molecule type" value="Genomic_DNA"/>
</dbReference>
<proteinExistence type="predicted"/>
<keyword evidence="2" id="KW-1185">Reference proteome</keyword>
<dbReference type="eggNOG" id="KOG0017">
    <property type="taxonomic scope" value="Eukaryota"/>
</dbReference>
<dbReference type="Proteomes" id="UP000000226">
    <property type="component" value="Chromosome 3"/>
</dbReference>
<dbReference type="AlphaFoldDB" id="V7C6K1"/>
<dbReference type="Pfam" id="PF14223">
    <property type="entry name" value="Retrotran_gag_2"/>
    <property type="match status" value="1"/>
</dbReference>
<evidence type="ECO:0000313" key="1">
    <source>
        <dbReference type="EMBL" id="ESW25744.1"/>
    </source>
</evidence>
<protein>
    <recommendedName>
        <fullName evidence="3">Retrotransposon Copia-like N-terminal domain-containing protein</fullName>
    </recommendedName>
</protein>
<dbReference type="PANTHER" id="PTHR47481:SF34">
    <property type="entry name" value="CCHC-TYPE DOMAIN-CONTAINING PROTEIN"/>
    <property type="match status" value="1"/>
</dbReference>
<dbReference type="PANTHER" id="PTHR47481">
    <property type="match status" value="1"/>
</dbReference>
<gene>
    <name evidence="1" type="ORF">PHAVU_003G062000g</name>
</gene>
<dbReference type="Gramene" id="ESW25744">
    <property type="protein sequence ID" value="ESW25744"/>
    <property type="gene ID" value="PHAVU_003G062000g"/>
</dbReference>
<organism evidence="1 2">
    <name type="scientific">Phaseolus vulgaris</name>
    <name type="common">Kidney bean</name>
    <name type="synonym">French bean</name>
    <dbReference type="NCBI Taxonomy" id="3885"/>
    <lineage>
        <taxon>Eukaryota</taxon>
        <taxon>Viridiplantae</taxon>
        <taxon>Streptophyta</taxon>
        <taxon>Embryophyta</taxon>
        <taxon>Tracheophyta</taxon>
        <taxon>Spermatophyta</taxon>
        <taxon>Magnoliopsida</taxon>
        <taxon>eudicotyledons</taxon>
        <taxon>Gunneridae</taxon>
        <taxon>Pentapetalae</taxon>
        <taxon>rosids</taxon>
        <taxon>fabids</taxon>
        <taxon>Fabales</taxon>
        <taxon>Fabaceae</taxon>
        <taxon>Papilionoideae</taxon>
        <taxon>50 kb inversion clade</taxon>
        <taxon>NPAAA clade</taxon>
        <taxon>indigoferoid/millettioid clade</taxon>
        <taxon>Phaseoleae</taxon>
        <taxon>Phaseolus</taxon>
    </lineage>
</organism>
<evidence type="ECO:0008006" key="3">
    <source>
        <dbReference type="Google" id="ProtNLM"/>
    </source>
</evidence>
<evidence type="ECO:0000313" key="2">
    <source>
        <dbReference type="Proteomes" id="UP000000226"/>
    </source>
</evidence>
<reference evidence="2" key="1">
    <citation type="journal article" date="2014" name="Nat. Genet.">
        <title>A reference genome for common bean and genome-wide analysis of dual domestications.</title>
        <authorList>
            <person name="Schmutz J."/>
            <person name="McClean P.E."/>
            <person name="Mamidi S."/>
            <person name="Wu G.A."/>
            <person name="Cannon S.B."/>
            <person name="Grimwood J."/>
            <person name="Jenkins J."/>
            <person name="Shu S."/>
            <person name="Song Q."/>
            <person name="Chavarro C."/>
            <person name="Torres-Torres M."/>
            <person name="Geffroy V."/>
            <person name="Moghaddam S.M."/>
            <person name="Gao D."/>
            <person name="Abernathy B."/>
            <person name="Barry K."/>
            <person name="Blair M."/>
            <person name="Brick M.A."/>
            <person name="Chovatia M."/>
            <person name="Gepts P."/>
            <person name="Goodstein D.M."/>
            <person name="Gonzales M."/>
            <person name="Hellsten U."/>
            <person name="Hyten D.L."/>
            <person name="Jia G."/>
            <person name="Kelly J.D."/>
            <person name="Kudrna D."/>
            <person name="Lee R."/>
            <person name="Richard M.M."/>
            <person name="Miklas P.N."/>
            <person name="Osorno J.M."/>
            <person name="Rodrigues J."/>
            <person name="Thareau V."/>
            <person name="Urrea C.A."/>
            <person name="Wang M."/>
            <person name="Yu Y."/>
            <person name="Zhang M."/>
            <person name="Wing R.A."/>
            <person name="Cregan P.B."/>
            <person name="Rokhsar D.S."/>
            <person name="Jackson S.A."/>
        </authorList>
    </citation>
    <scope>NUCLEOTIDE SEQUENCE [LARGE SCALE GENOMIC DNA]</scope>
    <source>
        <strain evidence="2">cv. G19833</strain>
    </source>
</reference>
<name>V7C6K1_PHAVU</name>
<dbReference type="OMA" id="MEEDIAC"/>